<protein>
    <recommendedName>
        <fullName evidence="3">DUF456 domain-containing protein</fullName>
    </recommendedName>
</protein>
<evidence type="ECO:0000256" key="1">
    <source>
        <dbReference type="SAM" id="Phobius"/>
    </source>
</evidence>
<organism evidence="2">
    <name type="scientific">marine metagenome</name>
    <dbReference type="NCBI Taxonomy" id="408172"/>
    <lineage>
        <taxon>unclassified sequences</taxon>
        <taxon>metagenomes</taxon>
        <taxon>ecological metagenomes</taxon>
    </lineage>
</organism>
<dbReference type="AlphaFoldDB" id="A0A381Q1D1"/>
<keyword evidence="1" id="KW-1133">Transmembrane helix</keyword>
<dbReference type="EMBL" id="UINC01001170">
    <property type="protein sequence ID" value="SUZ73146.1"/>
    <property type="molecule type" value="Genomic_DNA"/>
</dbReference>
<accession>A0A381Q1D1</accession>
<feature type="transmembrane region" description="Helical" evidence="1">
    <location>
        <begin position="50"/>
        <end position="73"/>
    </location>
</feature>
<evidence type="ECO:0000313" key="2">
    <source>
        <dbReference type="EMBL" id="SUZ73146.1"/>
    </source>
</evidence>
<proteinExistence type="predicted"/>
<keyword evidence="1" id="KW-0812">Transmembrane</keyword>
<dbReference type="PANTHER" id="PTHR39165">
    <property type="entry name" value="IG HYPOTHETICAL 17883"/>
    <property type="match status" value="1"/>
</dbReference>
<dbReference type="Pfam" id="PF04306">
    <property type="entry name" value="DUF456"/>
    <property type="match status" value="1"/>
</dbReference>
<reference evidence="2" key="1">
    <citation type="submission" date="2018-05" db="EMBL/GenBank/DDBJ databases">
        <authorList>
            <person name="Lanie J.A."/>
            <person name="Ng W.-L."/>
            <person name="Kazmierczak K.M."/>
            <person name="Andrzejewski T.M."/>
            <person name="Davidsen T.M."/>
            <person name="Wayne K.J."/>
            <person name="Tettelin H."/>
            <person name="Glass J.I."/>
            <person name="Rusch D."/>
            <person name="Podicherti R."/>
            <person name="Tsui H.-C.T."/>
            <person name="Winkler M.E."/>
        </authorList>
    </citation>
    <scope>NUCLEOTIDE SEQUENCE</scope>
</reference>
<keyword evidence="1" id="KW-0472">Membrane</keyword>
<dbReference type="InterPro" id="IPR007403">
    <property type="entry name" value="DUF456"/>
</dbReference>
<evidence type="ECO:0008006" key="3">
    <source>
        <dbReference type="Google" id="ProtNLM"/>
    </source>
</evidence>
<feature type="transmembrane region" description="Helical" evidence="1">
    <location>
        <begin position="85"/>
        <end position="109"/>
    </location>
</feature>
<name>A0A381Q1D1_9ZZZZ</name>
<feature type="transmembrane region" description="Helical" evidence="1">
    <location>
        <begin position="129"/>
        <end position="155"/>
    </location>
</feature>
<sequence length="166" mass="17957">MMDIILFIFGLILCLIGITGSFVPMIPGPFVSWLAILILNLTDAVEFNLNFVLITLSVAVAVGLIDYLIPIIGVKKLGGSKSGQVGTFIGLVLAIIMIGPFGILFGPFVGALIGEMVNKKSFSESLKPAFGSLVGVVAGSLIKFCLTLSYLFFYLNIFWTYKENFF</sequence>
<dbReference type="PANTHER" id="PTHR39165:SF1">
    <property type="entry name" value="DUF456 DOMAIN-CONTAINING PROTEIN"/>
    <property type="match status" value="1"/>
</dbReference>
<gene>
    <name evidence="2" type="ORF">METZ01_LOCUS26000</name>
</gene>